<dbReference type="EMBL" id="LAZR01069226">
    <property type="protein sequence ID" value="KKK48134.1"/>
    <property type="molecule type" value="Genomic_DNA"/>
</dbReference>
<evidence type="ECO:0000256" key="1">
    <source>
        <dbReference type="ARBA" id="ARBA00000085"/>
    </source>
</evidence>
<keyword evidence="6" id="KW-0902">Two-component regulatory system</keyword>
<dbReference type="GO" id="GO:0004721">
    <property type="term" value="F:phosphoprotein phosphatase activity"/>
    <property type="evidence" value="ECO:0007669"/>
    <property type="project" value="TreeGrafter"/>
</dbReference>
<reference evidence="8" key="1">
    <citation type="journal article" date="2015" name="Nature">
        <title>Complex archaea that bridge the gap between prokaryotes and eukaryotes.</title>
        <authorList>
            <person name="Spang A."/>
            <person name="Saw J.H."/>
            <person name="Jorgensen S.L."/>
            <person name="Zaremba-Niedzwiedzka K."/>
            <person name="Martijn J."/>
            <person name="Lind A.E."/>
            <person name="van Eijk R."/>
            <person name="Schleper C."/>
            <person name="Guy L."/>
            <person name="Ettema T.J."/>
        </authorList>
    </citation>
    <scope>NUCLEOTIDE SEQUENCE</scope>
</reference>
<evidence type="ECO:0000259" key="7">
    <source>
        <dbReference type="PROSITE" id="PS50109"/>
    </source>
</evidence>
<dbReference type="InterPro" id="IPR005467">
    <property type="entry name" value="His_kinase_dom"/>
</dbReference>
<name>A0A0F8Y1R0_9ZZZZ</name>
<sequence length="179" mass="20510">SYCIIDEMVDFAYMKSEEEVRYDKTDIRLKAIIDYDIDLFANRARQRNIQFVSSCPKDLTILANRDLLNIILSNLITNALRYSQAGKTITINAMEDNDRIHILVKDEGMGIKPEELPSIFEEFYRSQRAREIEKDGTGLGLPIVKRAVEVLNGKITVYSEVDKGSSFHIYLPKKNSKKG</sequence>
<feature type="domain" description="Histidine kinase" evidence="7">
    <location>
        <begin position="1"/>
        <end position="175"/>
    </location>
</feature>
<dbReference type="EC" id="2.7.13.3" evidence="2"/>
<dbReference type="Pfam" id="PF02518">
    <property type="entry name" value="HATPase_c"/>
    <property type="match status" value="1"/>
</dbReference>
<dbReference type="PANTHER" id="PTHR45453:SF1">
    <property type="entry name" value="PHOSPHATE REGULON SENSOR PROTEIN PHOR"/>
    <property type="match status" value="1"/>
</dbReference>
<dbReference type="GO" id="GO:0016036">
    <property type="term" value="P:cellular response to phosphate starvation"/>
    <property type="evidence" value="ECO:0007669"/>
    <property type="project" value="TreeGrafter"/>
</dbReference>
<keyword evidence="5" id="KW-0418">Kinase</keyword>
<accession>A0A0F8Y1R0</accession>
<dbReference type="CDD" id="cd00075">
    <property type="entry name" value="HATPase"/>
    <property type="match status" value="1"/>
</dbReference>
<dbReference type="InterPro" id="IPR004358">
    <property type="entry name" value="Sig_transdc_His_kin-like_C"/>
</dbReference>
<dbReference type="GO" id="GO:0005886">
    <property type="term" value="C:plasma membrane"/>
    <property type="evidence" value="ECO:0007669"/>
    <property type="project" value="TreeGrafter"/>
</dbReference>
<keyword evidence="3" id="KW-0597">Phosphoprotein</keyword>
<dbReference type="Gene3D" id="3.30.565.10">
    <property type="entry name" value="Histidine kinase-like ATPase, C-terminal domain"/>
    <property type="match status" value="1"/>
</dbReference>
<dbReference type="PROSITE" id="PS50109">
    <property type="entry name" value="HIS_KIN"/>
    <property type="match status" value="1"/>
</dbReference>
<dbReference type="FunFam" id="3.30.565.10:FF:000006">
    <property type="entry name" value="Sensor histidine kinase WalK"/>
    <property type="match status" value="1"/>
</dbReference>
<dbReference type="InterPro" id="IPR050351">
    <property type="entry name" value="BphY/WalK/GraS-like"/>
</dbReference>
<evidence type="ECO:0000256" key="6">
    <source>
        <dbReference type="ARBA" id="ARBA00023012"/>
    </source>
</evidence>
<dbReference type="GO" id="GO:0000155">
    <property type="term" value="F:phosphorelay sensor kinase activity"/>
    <property type="evidence" value="ECO:0007669"/>
    <property type="project" value="TreeGrafter"/>
</dbReference>
<protein>
    <recommendedName>
        <fullName evidence="2">histidine kinase</fullName>
        <ecNumber evidence="2">2.7.13.3</ecNumber>
    </recommendedName>
</protein>
<gene>
    <name evidence="8" type="ORF">LCGC14_3148200</name>
</gene>
<evidence type="ECO:0000256" key="3">
    <source>
        <dbReference type="ARBA" id="ARBA00022553"/>
    </source>
</evidence>
<feature type="non-terminal residue" evidence="8">
    <location>
        <position position="1"/>
    </location>
</feature>
<evidence type="ECO:0000256" key="5">
    <source>
        <dbReference type="ARBA" id="ARBA00022777"/>
    </source>
</evidence>
<comment type="catalytic activity">
    <reaction evidence="1">
        <text>ATP + protein L-histidine = ADP + protein N-phospho-L-histidine.</text>
        <dbReference type="EC" id="2.7.13.3"/>
    </reaction>
</comment>
<proteinExistence type="predicted"/>
<dbReference type="SMART" id="SM00387">
    <property type="entry name" value="HATPase_c"/>
    <property type="match status" value="1"/>
</dbReference>
<dbReference type="AlphaFoldDB" id="A0A0F8Y1R0"/>
<organism evidence="8">
    <name type="scientific">marine sediment metagenome</name>
    <dbReference type="NCBI Taxonomy" id="412755"/>
    <lineage>
        <taxon>unclassified sequences</taxon>
        <taxon>metagenomes</taxon>
        <taxon>ecological metagenomes</taxon>
    </lineage>
</organism>
<keyword evidence="4" id="KW-0808">Transferase</keyword>
<comment type="caution">
    <text evidence="8">The sequence shown here is derived from an EMBL/GenBank/DDBJ whole genome shotgun (WGS) entry which is preliminary data.</text>
</comment>
<evidence type="ECO:0000256" key="4">
    <source>
        <dbReference type="ARBA" id="ARBA00022679"/>
    </source>
</evidence>
<dbReference type="InterPro" id="IPR003594">
    <property type="entry name" value="HATPase_dom"/>
</dbReference>
<dbReference type="SUPFAM" id="SSF55874">
    <property type="entry name" value="ATPase domain of HSP90 chaperone/DNA topoisomerase II/histidine kinase"/>
    <property type="match status" value="1"/>
</dbReference>
<dbReference type="PANTHER" id="PTHR45453">
    <property type="entry name" value="PHOSPHATE REGULON SENSOR PROTEIN PHOR"/>
    <property type="match status" value="1"/>
</dbReference>
<dbReference type="InterPro" id="IPR036890">
    <property type="entry name" value="HATPase_C_sf"/>
</dbReference>
<evidence type="ECO:0000256" key="2">
    <source>
        <dbReference type="ARBA" id="ARBA00012438"/>
    </source>
</evidence>
<dbReference type="PRINTS" id="PR00344">
    <property type="entry name" value="BCTRLSENSOR"/>
</dbReference>
<evidence type="ECO:0000313" key="8">
    <source>
        <dbReference type="EMBL" id="KKK48134.1"/>
    </source>
</evidence>